<sequence length="435" mass="46797">MKKTLLLVFIHGFKGGDDTFGNFPAHLRAITSHVLPNIDIVAVTYPKLQNIVIDIEVSNHTPSPTVDPSVHVILIGHSMGGMVGAETINLLASEQLLPSTKSSSSAAETQQCHDRIQPNTFMFPHIQGLLAFDTPFLGISPGTVSYTAENHYKTASAAYGAISEVANVFGWKASNTNTSTSTSTAATARPQGPGNNPPSLPAPATTHDAAATPSWQRWGRYAMFAGAAGAVAAGGAAALYTQRDRFLEGWTWATSHLEFVGCLARPEELRRRLAGITQLRRERGLGCANIYTRLGRGAVTVPSDVTGEKGDGGQRFSISRHILRSKVRTFCNLPRDVEGGEEEERTRGGESKEMGMEWIEAVNDRAADETKAHMTMFLPPDNSGFYEMAHRARDLVAAWVDKGWYSTTGVWDNGSGNKEQGAAGGDLVSDDVAIL</sequence>
<dbReference type="VEuPathDB" id="FungiDB:UREG_03341"/>
<dbReference type="Proteomes" id="UP000002058">
    <property type="component" value="Unassembled WGS sequence"/>
</dbReference>
<proteinExistence type="predicted"/>
<keyword evidence="3" id="KW-1185">Reference proteome</keyword>
<gene>
    <name evidence="2" type="ORF">UREG_03341</name>
</gene>
<dbReference type="InterPro" id="IPR029058">
    <property type="entry name" value="AB_hydrolase_fold"/>
</dbReference>
<name>C4JQJ6_UNCRE</name>
<dbReference type="RefSeq" id="XP_002543824.1">
    <property type="nucleotide sequence ID" value="XM_002543778.1"/>
</dbReference>
<accession>C4JQJ6</accession>
<protein>
    <recommendedName>
        <fullName evidence="4">DUF676 domain-containing protein</fullName>
    </recommendedName>
</protein>
<dbReference type="OrthoDB" id="442243at2759"/>
<dbReference type="EMBL" id="CH476616">
    <property type="protein sequence ID" value="EEP78495.1"/>
    <property type="molecule type" value="Genomic_DNA"/>
</dbReference>
<dbReference type="KEGG" id="ure:UREG_03341"/>
<dbReference type="HOGENOM" id="CLU_020826_1_1_1"/>
<dbReference type="STRING" id="336963.C4JQJ6"/>
<organism evidence="2 3">
    <name type="scientific">Uncinocarpus reesii (strain UAMH 1704)</name>
    <dbReference type="NCBI Taxonomy" id="336963"/>
    <lineage>
        <taxon>Eukaryota</taxon>
        <taxon>Fungi</taxon>
        <taxon>Dikarya</taxon>
        <taxon>Ascomycota</taxon>
        <taxon>Pezizomycotina</taxon>
        <taxon>Eurotiomycetes</taxon>
        <taxon>Eurotiomycetidae</taxon>
        <taxon>Onygenales</taxon>
        <taxon>Onygenaceae</taxon>
        <taxon>Uncinocarpus</taxon>
    </lineage>
</organism>
<dbReference type="eggNOG" id="ENOG502QQEZ">
    <property type="taxonomic scope" value="Eukaryota"/>
</dbReference>
<evidence type="ECO:0008006" key="4">
    <source>
        <dbReference type="Google" id="ProtNLM"/>
    </source>
</evidence>
<dbReference type="AlphaFoldDB" id="C4JQJ6"/>
<dbReference type="InParanoid" id="C4JQJ6"/>
<evidence type="ECO:0000313" key="3">
    <source>
        <dbReference type="Proteomes" id="UP000002058"/>
    </source>
</evidence>
<dbReference type="SUPFAM" id="SSF53474">
    <property type="entry name" value="alpha/beta-Hydrolases"/>
    <property type="match status" value="1"/>
</dbReference>
<evidence type="ECO:0000313" key="2">
    <source>
        <dbReference type="EMBL" id="EEP78495.1"/>
    </source>
</evidence>
<reference evidence="3" key="1">
    <citation type="journal article" date="2009" name="Genome Res.">
        <title>Comparative genomic analyses of the human fungal pathogens Coccidioides and their relatives.</title>
        <authorList>
            <person name="Sharpton T.J."/>
            <person name="Stajich J.E."/>
            <person name="Rounsley S.D."/>
            <person name="Gardner M.J."/>
            <person name="Wortman J.R."/>
            <person name="Jordar V.S."/>
            <person name="Maiti R."/>
            <person name="Kodira C.D."/>
            <person name="Neafsey D.E."/>
            <person name="Zeng Q."/>
            <person name="Hung C.-Y."/>
            <person name="McMahan C."/>
            <person name="Muszewska A."/>
            <person name="Grynberg M."/>
            <person name="Mandel M.A."/>
            <person name="Kellner E.M."/>
            <person name="Barker B.M."/>
            <person name="Galgiani J.N."/>
            <person name="Orbach M.J."/>
            <person name="Kirkland T.N."/>
            <person name="Cole G.T."/>
            <person name="Henn M.R."/>
            <person name="Birren B.W."/>
            <person name="Taylor J.W."/>
        </authorList>
    </citation>
    <scope>NUCLEOTIDE SEQUENCE [LARGE SCALE GENOMIC DNA]</scope>
    <source>
        <strain evidence="3">UAMH 1704</strain>
    </source>
</reference>
<dbReference type="PANTHER" id="PTHR47842:SF1">
    <property type="entry name" value="DUF676 DOMAIN-CONTAINING PROTEIN"/>
    <property type="match status" value="1"/>
</dbReference>
<dbReference type="OMA" id="TAETWAH"/>
<feature type="region of interest" description="Disordered" evidence="1">
    <location>
        <begin position="179"/>
        <end position="209"/>
    </location>
</feature>
<dbReference type="PANTHER" id="PTHR47842">
    <property type="entry name" value="EXPRESSED PROTEIN"/>
    <property type="match status" value="1"/>
</dbReference>
<dbReference type="GeneID" id="8440180"/>
<dbReference type="Gene3D" id="3.40.50.1820">
    <property type="entry name" value="alpha/beta hydrolase"/>
    <property type="match status" value="1"/>
</dbReference>
<evidence type="ECO:0000256" key="1">
    <source>
        <dbReference type="SAM" id="MobiDB-lite"/>
    </source>
</evidence>
<feature type="compositionally biased region" description="Low complexity" evidence="1">
    <location>
        <begin position="179"/>
        <end position="188"/>
    </location>
</feature>